<accession>A0A518ANJ4</accession>
<evidence type="ECO:0000256" key="1">
    <source>
        <dbReference type="SAM" id="Phobius"/>
    </source>
</evidence>
<protein>
    <recommendedName>
        <fullName evidence="5">PEP-CTERM protein-sorting domain-containing protein</fullName>
    </recommendedName>
</protein>
<evidence type="ECO:0008006" key="5">
    <source>
        <dbReference type="Google" id="ProtNLM"/>
    </source>
</evidence>
<dbReference type="EMBL" id="CP036278">
    <property type="protein sequence ID" value="QDU56271.1"/>
    <property type="molecule type" value="Genomic_DNA"/>
</dbReference>
<keyword evidence="2" id="KW-0732">Signal</keyword>
<feature type="chain" id="PRO_5022086029" description="PEP-CTERM protein-sorting domain-containing protein" evidence="2">
    <location>
        <begin position="24"/>
        <end position="226"/>
    </location>
</feature>
<evidence type="ECO:0000313" key="4">
    <source>
        <dbReference type="Proteomes" id="UP000315750"/>
    </source>
</evidence>
<evidence type="ECO:0000256" key="2">
    <source>
        <dbReference type="SAM" id="SignalP"/>
    </source>
</evidence>
<feature type="transmembrane region" description="Helical" evidence="1">
    <location>
        <begin position="204"/>
        <end position="221"/>
    </location>
</feature>
<keyword evidence="1" id="KW-0472">Membrane</keyword>
<dbReference type="OrthoDB" id="9255806at2"/>
<feature type="signal peptide" evidence="2">
    <location>
        <begin position="1"/>
        <end position="23"/>
    </location>
</feature>
<evidence type="ECO:0000313" key="3">
    <source>
        <dbReference type="EMBL" id="QDU56271.1"/>
    </source>
</evidence>
<dbReference type="KEGG" id="amuc:Pan181_24800"/>
<reference evidence="3 4" key="1">
    <citation type="submission" date="2019-02" db="EMBL/GenBank/DDBJ databases">
        <title>Deep-cultivation of Planctomycetes and their phenomic and genomic characterization uncovers novel biology.</title>
        <authorList>
            <person name="Wiegand S."/>
            <person name="Jogler M."/>
            <person name="Boedeker C."/>
            <person name="Pinto D."/>
            <person name="Vollmers J."/>
            <person name="Rivas-Marin E."/>
            <person name="Kohn T."/>
            <person name="Peeters S.H."/>
            <person name="Heuer A."/>
            <person name="Rast P."/>
            <person name="Oberbeckmann S."/>
            <person name="Bunk B."/>
            <person name="Jeske O."/>
            <person name="Meyerdierks A."/>
            <person name="Storesund J.E."/>
            <person name="Kallscheuer N."/>
            <person name="Luecker S."/>
            <person name="Lage O.M."/>
            <person name="Pohl T."/>
            <person name="Merkel B.J."/>
            <person name="Hornburger P."/>
            <person name="Mueller R.-W."/>
            <person name="Bruemmer F."/>
            <person name="Labrenz M."/>
            <person name="Spormann A.M."/>
            <person name="Op den Camp H."/>
            <person name="Overmann J."/>
            <person name="Amann R."/>
            <person name="Jetten M.S.M."/>
            <person name="Mascher T."/>
            <person name="Medema M.H."/>
            <person name="Devos D.P."/>
            <person name="Kaster A.-K."/>
            <person name="Ovreas L."/>
            <person name="Rohde M."/>
            <person name="Galperin M.Y."/>
            <person name="Jogler C."/>
        </authorList>
    </citation>
    <scope>NUCLEOTIDE SEQUENCE [LARGE SCALE GENOMIC DNA]</scope>
    <source>
        <strain evidence="3 4">Pan181</strain>
    </source>
</reference>
<keyword evidence="1" id="KW-1133">Transmembrane helix</keyword>
<keyword evidence="1" id="KW-0812">Transmembrane</keyword>
<gene>
    <name evidence="3" type="ORF">Pan181_24800</name>
</gene>
<organism evidence="3 4">
    <name type="scientific">Aeoliella mucimassa</name>
    <dbReference type="NCBI Taxonomy" id="2527972"/>
    <lineage>
        <taxon>Bacteria</taxon>
        <taxon>Pseudomonadati</taxon>
        <taxon>Planctomycetota</taxon>
        <taxon>Planctomycetia</taxon>
        <taxon>Pirellulales</taxon>
        <taxon>Lacipirellulaceae</taxon>
        <taxon>Aeoliella</taxon>
    </lineage>
</organism>
<dbReference type="RefSeq" id="WP_145247037.1">
    <property type="nucleotide sequence ID" value="NZ_CP036278.1"/>
</dbReference>
<dbReference type="AlphaFoldDB" id="A0A518ANJ4"/>
<proteinExistence type="predicted"/>
<dbReference type="Proteomes" id="UP000315750">
    <property type="component" value="Chromosome"/>
</dbReference>
<keyword evidence="4" id="KW-1185">Reference proteome</keyword>
<sequence length="226" mass="22792" precursor="true">MNSRLLCAAVAALAIGVVSASSADASFALKLTNGASTVTIYDNAAGDTIGSLGVINYSGAIGDYTLTVTSTYSKPYDGSAAIPVMSMTVSAKYSGTGNGDLTVEMTDTDFGPSSNPMGADLAINSAKSTTGAVTYDAYIDLGNGEFVKTTQIGSTLGGSGIFDAEGAGSVATNGAYSLTLVTTINSTAANQTSNFDASFTVPEPATMVVWSALGLVGFAVYRRRQA</sequence>
<name>A0A518ANJ4_9BACT</name>